<comment type="caution">
    <text evidence="6">The sequence shown here is derived from an EMBL/GenBank/DDBJ whole genome shotgun (WGS) entry which is preliminary data.</text>
</comment>
<comment type="similarity">
    <text evidence="2">Belongs to the autoinducer-2 exporter (AI-2E) (TC 2.A.86) family.</text>
</comment>
<evidence type="ECO:0000313" key="6">
    <source>
        <dbReference type="EMBL" id="EKD44705.1"/>
    </source>
</evidence>
<evidence type="ECO:0000256" key="5">
    <source>
        <dbReference type="ARBA" id="ARBA00023136"/>
    </source>
</evidence>
<reference evidence="6" key="1">
    <citation type="journal article" date="2012" name="Science">
        <title>Fermentation, hydrogen, and sulfur metabolism in multiple uncultivated bacterial phyla.</title>
        <authorList>
            <person name="Wrighton K.C."/>
            <person name="Thomas B.C."/>
            <person name="Sharon I."/>
            <person name="Miller C.S."/>
            <person name="Castelle C.J."/>
            <person name="VerBerkmoes N.C."/>
            <person name="Wilkins M.J."/>
            <person name="Hettich R.L."/>
            <person name="Lipton M.S."/>
            <person name="Williams K.H."/>
            <person name="Long P.E."/>
            <person name="Banfield J.F."/>
        </authorList>
    </citation>
    <scope>NUCLEOTIDE SEQUENCE [LARGE SCALE GENOMIC DNA]</scope>
</reference>
<dbReference type="InterPro" id="IPR002549">
    <property type="entry name" value="AI-2E-like"/>
</dbReference>
<keyword evidence="4" id="KW-1133">Transmembrane helix</keyword>
<protein>
    <recommendedName>
        <fullName evidence="7">Permease</fullName>
    </recommendedName>
</protein>
<dbReference type="EMBL" id="AMFJ01028766">
    <property type="protein sequence ID" value="EKD44705.1"/>
    <property type="molecule type" value="Genomic_DNA"/>
</dbReference>
<dbReference type="PANTHER" id="PTHR21716:SF62">
    <property type="entry name" value="TRANSPORT PROTEIN YDBI-RELATED"/>
    <property type="match status" value="1"/>
</dbReference>
<evidence type="ECO:0000256" key="2">
    <source>
        <dbReference type="ARBA" id="ARBA00009773"/>
    </source>
</evidence>
<dbReference type="Pfam" id="PF01594">
    <property type="entry name" value="AI-2E_transport"/>
    <property type="match status" value="1"/>
</dbReference>
<sequence length="393" mass="44102">MKTSIAKESVVEGEIPSNSLRVFSQKVLMLLAFIGGIYILSLLNSILIILFLSGFLTILFSSFLDSMNKKNIPDWLGIIFIFLGVLLFFFIVLFAIIPIFVQQITLLFSYISSSFNTLETLYKWGGIDALWFPSFLKSYIGNVDFGTLFEWIQSNVSSFSGVATSLSTNLLRGSSSLISTLSGGIFQLIMIGIFTFFMSLERHSIKKFLYQVFPKNISIYLLSREDSFLRVLGAWLKGQLILSFSIFALTLLWLWALRFFGIQIDSIFTLALIAGLMEFIPYIGPFLALLPALAIVAGMGLIPIVSILVLYIFIQQAENNILVPLVMSKALDLSPFFILLMMTIMASLFGIMGILLAIPFTAILQIVVRDALAWKNGEEKWDNEPKNTKKIQK</sequence>
<accession>K1YP60</accession>
<keyword evidence="5" id="KW-0472">Membrane</keyword>
<dbReference type="AlphaFoldDB" id="K1YP60"/>
<proteinExistence type="inferred from homology"/>
<dbReference type="GO" id="GO:0016020">
    <property type="term" value="C:membrane"/>
    <property type="evidence" value="ECO:0007669"/>
    <property type="project" value="UniProtKB-SubCell"/>
</dbReference>
<gene>
    <name evidence="6" type="ORF">ACD_71C00035G0002</name>
</gene>
<organism evidence="6">
    <name type="scientific">uncultured bacterium</name>
    <name type="common">gcode 4</name>
    <dbReference type="NCBI Taxonomy" id="1234023"/>
    <lineage>
        <taxon>Bacteria</taxon>
        <taxon>environmental samples</taxon>
    </lineage>
</organism>
<comment type="subcellular location">
    <subcellularLocation>
        <location evidence="1">Membrane</location>
        <topology evidence="1">Multi-pass membrane protein</topology>
    </subcellularLocation>
</comment>
<dbReference type="GO" id="GO:0055085">
    <property type="term" value="P:transmembrane transport"/>
    <property type="evidence" value="ECO:0007669"/>
    <property type="project" value="TreeGrafter"/>
</dbReference>
<evidence type="ECO:0000256" key="1">
    <source>
        <dbReference type="ARBA" id="ARBA00004141"/>
    </source>
</evidence>
<evidence type="ECO:0008006" key="7">
    <source>
        <dbReference type="Google" id="ProtNLM"/>
    </source>
</evidence>
<keyword evidence="3" id="KW-0812">Transmembrane</keyword>
<name>K1YP60_9BACT</name>
<evidence type="ECO:0000256" key="3">
    <source>
        <dbReference type="ARBA" id="ARBA00022692"/>
    </source>
</evidence>
<dbReference type="PANTHER" id="PTHR21716">
    <property type="entry name" value="TRANSMEMBRANE PROTEIN"/>
    <property type="match status" value="1"/>
</dbReference>
<evidence type="ECO:0000256" key="4">
    <source>
        <dbReference type="ARBA" id="ARBA00022989"/>
    </source>
</evidence>